<dbReference type="AlphaFoldDB" id="A0A9W8N0S2"/>
<evidence type="ECO:0000256" key="6">
    <source>
        <dbReference type="ARBA" id="ARBA00023157"/>
    </source>
</evidence>
<evidence type="ECO:0000256" key="7">
    <source>
        <dbReference type="RuleBase" id="RU365009"/>
    </source>
</evidence>
<proteinExistence type="inferred from homology"/>
<dbReference type="InterPro" id="IPR019778">
    <property type="entry name" value="Class_I_Hydrophobin_CS"/>
</dbReference>
<evidence type="ECO:0000256" key="4">
    <source>
        <dbReference type="ARBA" id="ARBA00022525"/>
    </source>
</evidence>
<dbReference type="CDD" id="cd23507">
    <property type="entry name" value="hydrophobin_I"/>
    <property type="match status" value="1"/>
</dbReference>
<protein>
    <recommendedName>
        <fullName evidence="7">Hydrophobin</fullName>
    </recommendedName>
</protein>
<keyword evidence="9" id="KW-1185">Reference proteome</keyword>
<evidence type="ECO:0000313" key="8">
    <source>
        <dbReference type="EMBL" id="KAJ3516595.1"/>
    </source>
</evidence>
<keyword evidence="5 7" id="KW-0732">Signal</keyword>
<dbReference type="Proteomes" id="UP001148786">
    <property type="component" value="Unassembled WGS sequence"/>
</dbReference>
<keyword evidence="6 7" id="KW-1015">Disulfide bond</keyword>
<accession>A0A9W8N0S2</accession>
<organism evidence="8 9">
    <name type="scientific">Agrocybe chaxingu</name>
    <dbReference type="NCBI Taxonomy" id="84603"/>
    <lineage>
        <taxon>Eukaryota</taxon>
        <taxon>Fungi</taxon>
        <taxon>Dikarya</taxon>
        <taxon>Basidiomycota</taxon>
        <taxon>Agaricomycotina</taxon>
        <taxon>Agaricomycetes</taxon>
        <taxon>Agaricomycetidae</taxon>
        <taxon>Agaricales</taxon>
        <taxon>Agaricineae</taxon>
        <taxon>Strophariaceae</taxon>
        <taxon>Agrocybe</taxon>
    </lineage>
</organism>
<evidence type="ECO:0000256" key="5">
    <source>
        <dbReference type="ARBA" id="ARBA00022729"/>
    </source>
</evidence>
<dbReference type="InterPro" id="IPR001338">
    <property type="entry name" value="Class_I_Hydrophobin"/>
</dbReference>
<comment type="caution">
    <text evidence="8">The sequence shown here is derived from an EMBL/GenBank/DDBJ whole genome shotgun (WGS) entry which is preliminary data.</text>
</comment>
<name>A0A9W8N0S2_9AGAR</name>
<dbReference type="PROSITE" id="PS00956">
    <property type="entry name" value="HYDROPHOBIN"/>
    <property type="match status" value="1"/>
</dbReference>
<dbReference type="Pfam" id="PF01185">
    <property type="entry name" value="Hydrophobin"/>
    <property type="match status" value="1"/>
</dbReference>
<evidence type="ECO:0000256" key="1">
    <source>
        <dbReference type="ARBA" id="ARBA00004191"/>
    </source>
</evidence>
<dbReference type="GO" id="GO:0005199">
    <property type="term" value="F:structural constituent of cell wall"/>
    <property type="evidence" value="ECO:0007669"/>
    <property type="project" value="InterPro"/>
</dbReference>
<comment type="similarity">
    <text evidence="2 7">Belongs to the fungal hydrophobin family.</text>
</comment>
<dbReference type="OrthoDB" id="4225815at2759"/>
<dbReference type="EMBL" id="JANKHO010000049">
    <property type="protein sequence ID" value="KAJ3516595.1"/>
    <property type="molecule type" value="Genomic_DNA"/>
</dbReference>
<keyword evidence="4 7" id="KW-0964">Secreted</keyword>
<sequence length="174" mass="17871">MFARVSTVFVYVLATMAFLAAATPPPPVTSKTTVTSVTTKTTTQTDIKTTTQTNTKTTTLAITTTVPVTTKVPVTTTVTVKPPSPTSTPISQCNTGAIQCCNDVQLANTKIVTGLLGLLGVVINEVTALVGITCSPLSVIGIGGNSCTAQPVCCEHNTFNGIIAIGCTPININL</sequence>
<reference evidence="8" key="1">
    <citation type="submission" date="2022-07" db="EMBL/GenBank/DDBJ databases">
        <title>Genome Sequence of Agrocybe chaxingu.</title>
        <authorList>
            <person name="Buettner E."/>
        </authorList>
    </citation>
    <scope>NUCLEOTIDE SEQUENCE</scope>
    <source>
        <strain evidence="8">MP-N11</strain>
    </source>
</reference>
<dbReference type="SMART" id="SM00075">
    <property type="entry name" value="HYDRO"/>
    <property type="match status" value="1"/>
</dbReference>
<evidence type="ECO:0000256" key="3">
    <source>
        <dbReference type="ARBA" id="ARBA00022512"/>
    </source>
</evidence>
<comment type="subcellular location">
    <subcellularLocation>
        <location evidence="1 7">Secreted</location>
        <location evidence="1 7">Cell wall</location>
    </subcellularLocation>
</comment>
<gene>
    <name evidence="8" type="ORF">NLJ89_g1017</name>
</gene>
<keyword evidence="3 7" id="KW-0134">Cell wall</keyword>
<dbReference type="GO" id="GO:0009277">
    <property type="term" value="C:fungal-type cell wall"/>
    <property type="evidence" value="ECO:0007669"/>
    <property type="project" value="InterPro"/>
</dbReference>
<evidence type="ECO:0000313" key="9">
    <source>
        <dbReference type="Proteomes" id="UP001148786"/>
    </source>
</evidence>
<feature type="chain" id="PRO_5041019314" description="Hydrophobin" evidence="7">
    <location>
        <begin position="23"/>
        <end position="174"/>
    </location>
</feature>
<evidence type="ECO:0000256" key="2">
    <source>
        <dbReference type="ARBA" id="ARBA00010446"/>
    </source>
</evidence>
<feature type="signal peptide" evidence="7">
    <location>
        <begin position="1"/>
        <end position="22"/>
    </location>
</feature>